<feature type="region of interest" description="Disordered" evidence="1">
    <location>
        <begin position="1"/>
        <end position="20"/>
    </location>
</feature>
<keyword evidence="2" id="KW-0472">Membrane</keyword>
<dbReference type="RefSeq" id="WP_008061872.1">
    <property type="nucleotide sequence ID" value="NZ_AFHG01000052.1"/>
</dbReference>
<keyword evidence="2" id="KW-1133">Transmembrane helix</keyword>
<gene>
    <name evidence="3" type="ORF">METUNv1_02350</name>
</gene>
<accession>F5RDI3</accession>
<organism evidence="3 4">
    <name type="scientific">Methyloversatilis universalis (strain ATCC BAA-1314 / DSM 25237 / JCM 13912 / CCUG 52030 / FAM5)</name>
    <dbReference type="NCBI Taxonomy" id="1000565"/>
    <lineage>
        <taxon>Bacteria</taxon>
        <taxon>Pseudomonadati</taxon>
        <taxon>Pseudomonadota</taxon>
        <taxon>Betaproteobacteria</taxon>
        <taxon>Nitrosomonadales</taxon>
        <taxon>Sterolibacteriaceae</taxon>
        <taxon>Methyloversatilis</taxon>
    </lineage>
</organism>
<feature type="transmembrane region" description="Helical" evidence="2">
    <location>
        <begin position="28"/>
        <end position="49"/>
    </location>
</feature>
<feature type="transmembrane region" description="Helical" evidence="2">
    <location>
        <begin position="109"/>
        <end position="128"/>
    </location>
</feature>
<dbReference type="EMBL" id="AFHG01000052">
    <property type="protein sequence ID" value="EGK70964.1"/>
    <property type="molecule type" value="Genomic_DNA"/>
</dbReference>
<protein>
    <submittedName>
        <fullName evidence="3">Uncharacterized protein</fullName>
    </submittedName>
</protein>
<comment type="caution">
    <text evidence="3">The sequence shown here is derived from an EMBL/GenBank/DDBJ whole genome shotgun (WGS) entry which is preliminary data.</text>
</comment>
<feature type="compositionally biased region" description="Basic and acidic residues" evidence="1">
    <location>
        <begin position="9"/>
        <end position="20"/>
    </location>
</feature>
<dbReference type="Proteomes" id="UP000005019">
    <property type="component" value="Unassembled WGS sequence"/>
</dbReference>
<keyword evidence="4" id="KW-1185">Reference proteome</keyword>
<sequence length="142" mass="15584">MVSHTARMHAHDHDASSPNRRDFRGRRWAMVTLRSLHLVGVVLVGSALLTGHDEYRRAAALLMLATGLGMYALEVWSKPRHAVELAGLFIPLKLVGVAAMIVLPQSSAGLFWLLLIASSVVSHAPAGFRHIRPFSAHADERH</sequence>
<dbReference type="STRING" id="1000565.METUNv1_02350"/>
<proteinExistence type="predicted"/>
<feature type="transmembrane region" description="Helical" evidence="2">
    <location>
        <begin position="55"/>
        <end position="73"/>
    </location>
</feature>
<evidence type="ECO:0000313" key="4">
    <source>
        <dbReference type="Proteomes" id="UP000005019"/>
    </source>
</evidence>
<feature type="transmembrane region" description="Helical" evidence="2">
    <location>
        <begin position="85"/>
        <end position="103"/>
    </location>
</feature>
<dbReference type="AlphaFoldDB" id="F5RDI3"/>
<name>F5RDI3_METUF</name>
<evidence type="ECO:0000256" key="1">
    <source>
        <dbReference type="SAM" id="MobiDB-lite"/>
    </source>
</evidence>
<evidence type="ECO:0000256" key="2">
    <source>
        <dbReference type="SAM" id="Phobius"/>
    </source>
</evidence>
<evidence type="ECO:0000313" key="3">
    <source>
        <dbReference type="EMBL" id="EGK70964.1"/>
    </source>
</evidence>
<keyword evidence="2" id="KW-0812">Transmembrane</keyword>
<reference evidence="3 4" key="1">
    <citation type="journal article" date="2011" name="J. Bacteriol.">
        <title>Genome sequence of Methyloversatilis universalis FAM5T, a methylotrophic representative of the order Rhodocyclales.</title>
        <authorList>
            <person name="Kittichotirat W."/>
            <person name="Good N.M."/>
            <person name="Hall R."/>
            <person name="Bringel F."/>
            <person name="Lajus A."/>
            <person name="Medigue C."/>
            <person name="Smalley N.E."/>
            <person name="Beck D."/>
            <person name="Bumgarner R."/>
            <person name="Vuilleumier S."/>
            <person name="Kalyuzhnaya M.G."/>
        </authorList>
    </citation>
    <scope>NUCLEOTIDE SEQUENCE [LARGE SCALE GENOMIC DNA]</scope>
    <source>
        <strain evidence="4">ATCC BAA-1314 / JCM 13912 / FAM5</strain>
    </source>
</reference>